<dbReference type="Proteomes" id="UP000464178">
    <property type="component" value="Chromosome"/>
</dbReference>
<dbReference type="InterPro" id="IPR014338">
    <property type="entry name" value="CHP02996_rpt-companion-dom"/>
</dbReference>
<reference evidence="1 2" key="1">
    <citation type="submission" date="2019-05" db="EMBL/GenBank/DDBJ databases">
        <authorList>
            <consortium name="Science for Life Laboratories"/>
        </authorList>
    </citation>
    <scope>NUCLEOTIDE SEQUENCE [LARGE SCALE GENOMIC DNA]</scope>
    <source>
        <strain evidence="1">Soil9</strain>
    </source>
</reference>
<dbReference type="AlphaFoldDB" id="A0A6P2D5B3"/>
<sequence length="366" mass="40943">MSTEDAFVHAILNDPDDDTARLVFADWLEEHDRESHAELIRVQCELARMPKQSREPKAKARRAQLAAREKELLRQPEFFPTWPEGLPKPWYDGSRPGSGAPKQKYERGFIAAVRVLDNELMAPGWARSPRHALLREGKILAVELQPDQGGFVSVDRYSARLDEPPPEWLQVPQVESQPAPGGVPHPSSLDTFELAGHFYEMADLARHPVLCRVTRLHLFEADLTDDNLGVLARSPLLTQLREIWLGDCTISLDAMRAVVASPSIKRLRELFMEPAHLAGARRGRGIGQLWELVASSPNMASLEHLWIDSLDNKVVGALIKSPYLKESLRICSSGYRGEAWQTRAATAGLSTASVKALRQRFLGTPF</sequence>
<dbReference type="Gene3D" id="3.80.10.10">
    <property type="entry name" value="Ribonuclease Inhibitor"/>
    <property type="match status" value="1"/>
</dbReference>
<organism evidence="1 2">
    <name type="scientific">Gemmata massiliana</name>
    <dbReference type="NCBI Taxonomy" id="1210884"/>
    <lineage>
        <taxon>Bacteria</taxon>
        <taxon>Pseudomonadati</taxon>
        <taxon>Planctomycetota</taxon>
        <taxon>Planctomycetia</taxon>
        <taxon>Gemmatales</taxon>
        <taxon>Gemmataceae</taxon>
        <taxon>Gemmata</taxon>
    </lineage>
</organism>
<dbReference type="EMBL" id="LR593886">
    <property type="protein sequence ID" value="VTR96253.1"/>
    <property type="molecule type" value="Genomic_DNA"/>
</dbReference>
<keyword evidence="2" id="KW-1185">Reference proteome</keyword>
<name>A0A6P2D5B3_9BACT</name>
<protein>
    <submittedName>
        <fullName evidence="1">Repeat-companion domain TIGR02996</fullName>
    </submittedName>
</protein>
<dbReference type="RefSeq" id="WP_162670563.1">
    <property type="nucleotide sequence ID" value="NZ_LR593886.1"/>
</dbReference>
<evidence type="ECO:0000313" key="2">
    <source>
        <dbReference type="Proteomes" id="UP000464178"/>
    </source>
</evidence>
<proteinExistence type="predicted"/>
<evidence type="ECO:0000313" key="1">
    <source>
        <dbReference type="EMBL" id="VTR96253.1"/>
    </source>
</evidence>
<dbReference type="NCBIfam" id="TIGR02996">
    <property type="entry name" value="rpt_mate_G_obs"/>
    <property type="match status" value="1"/>
</dbReference>
<dbReference type="InterPro" id="IPR032675">
    <property type="entry name" value="LRR_dom_sf"/>
</dbReference>
<accession>A0A6P2D5B3</accession>
<dbReference type="KEGG" id="gms:SOIL9_14610"/>
<gene>
    <name evidence="1" type="ORF">SOIL9_14610</name>
</gene>